<dbReference type="Proteomes" id="UP000278035">
    <property type="component" value="Chromosome"/>
</dbReference>
<dbReference type="RefSeq" id="WP_124729696.1">
    <property type="nucleotide sequence ID" value="NZ_CBCSKC010000026.1"/>
</dbReference>
<reference evidence="2" key="1">
    <citation type="submission" date="2018-11" db="EMBL/GenBank/DDBJ databases">
        <title>Shewanella sp. M2.</title>
        <authorList>
            <person name="Hwang Y.J."/>
            <person name="Hwang C.Y."/>
        </authorList>
    </citation>
    <scope>NUCLEOTIDE SEQUENCE [LARGE SCALE GENOMIC DNA]</scope>
    <source>
        <strain evidence="2">LMG 19866</strain>
    </source>
</reference>
<name>A0A3G8LR47_9GAMM</name>
<dbReference type="Pfam" id="PF09829">
    <property type="entry name" value="DUF2057"/>
    <property type="match status" value="1"/>
</dbReference>
<dbReference type="EMBL" id="CP034015">
    <property type="protein sequence ID" value="AZG72086.1"/>
    <property type="molecule type" value="Genomic_DNA"/>
</dbReference>
<accession>A0A3G8LR47</accession>
<keyword evidence="2" id="KW-1185">Reference proteome</keyword>
<dbReference type="OrthoDB" id="6270540at2"/>
<protein>
    <submittedName>
        <fullName evidence="1">DUF2057 domain-containing protein</fullName>
    </submittedName>
</protein>
<evidence type="ECO:0000313" key="2">
    <source>
        <dbReference type="Proteomes" id="UP000278035"/>
    </source>
</evidence>
<dbReference type="InterPro" id="IPR018635">
    <property type="entry name" value="UPF0319"/>
</dbReference>
<gene>
    <name evidence="1" type="ORF">EGC82_04490</name>
</gene>
<sequence length="151" mass="16886">MKLLSTKTSAVKSIITPAIISVSLLFGFQVQASSLTVPDSLIVETVNGENVSFDSTIGLKRGQQLVEINYRDLFQDNADDSGYWVRSKPLYLTLNVAKNQRYEIITPTIYSAEDAREFLDNPQVKLTVNGQHHDNVELLSQAQLLTQLMLK</sequence>
<evidence type="ECO:0000313" key="1">
    <source>
        <dbReference type="EMBL" id="AZG72086.1"/>
    </source>
</evidence>
<organism evidence="1 2">
    <name type="scientific">Shewanella livingstonensis</name>
    <dbReference type="NCBI Taxonomy" id="150120"/>
    <lineage>
        <taxon>Bacteria</taxon>
        <taxon>Pseudomonadati</taxon>
        <taxon>Pseudomonadota</taxon>
        <taxon>Gammaproteobacteria</taxon>
        <taxon>Alteromonadales</taxon>
        <taxon>Shewanellaceae</taxon>
        <taxon>Shewanella</taxon>
    </lineage>
</organism>
<dbReference type="KEGG" id="slj:EGC82_04490"/>
<proteinExistence type="predicted"/>
<dbReference type="AlphaFoldDB" id="A0A3G8LR47"/>